<proteinExistence type="inferred from homology"/>
<evidence type="ECO:0000313" key="9">
    <source>
        <dbReference type="EMBL" id="MBP3193553.1"/>
    </source>
</evidence>
<keyword evidence="10" id="KW-1185">Reference proteome</keyword>
<accession>A0A8J7SAP3</accession>
<organism evidence="9 10">
    <name type="scientific">Natronogracilivirga saccharolytica</name>
    <dbReference type="NCBI Taxonomy" id="2812953"/>
    <lineage>
        <taxon>Bacteria</taxon>
        <taxon>Pseudomonadati</taxon>
        <taxon>Balneolota</taxon>
        <taxon>Balneolia</taxon>
        <taxon>Balneolales</taxon>
        <taxon>Cyclonatronaceae</taxon>
        <taxon>Natronogracilivirga</taxon>
    </lineage>
</organism>
<keyword evidence="3 7" id="KW-0732">Signal</keyword>
<feature type="compositionally biased region" description="Basic and acidic residues" evidence="6">
    <location>
        <begin position="412"/>
        <end position="429"/>
    </location>
</feature>
<protein>
    <submittedName>
        <fullName evidence="9">RagB/SusD family nutrient uptake outer membrane protein</fullName>
    </submittedName>
</protein>
<comment type="similarity">
    <text evidence="2">Belongs to the SusD family.</text>
</comment>
<feature type="chain" id="PRO_5035212658" evidence="7">
    <location>
        <begin position="24"/>
        <end position="440"/>
    </location>
</feature>
<comment type="subcellular location">
    <subcellularLocation>
        <location evidence="1">Cell outer membrane</location>
    </subcellularLocation>
</comment>
<feature type="domain" description="RagB/SusD" evidence="8">
    <location>
        <begin position="314"/>
        <end position="403"/>
    </location>
</feature>
<dbReference type="InterPro" id="IPR011990">
    <property type="entry name" value="TPR-like_helical_dom_sf"/>
</dbReference>
<dbReference type="AlphaFoldDB" id="A0A8J7SAP3"/>
<dbReference type="Gene3D" id="1.25.40.390">
    <property type="match status" value="2"/>
</dbReference>
<evidence type="ECO:0000259" key="8">
    <source>
        <dbReference type="Pfam" id="PF07980"/>
    </source>
</evidence>
<evidence type="ECO:0000256" key="6">
    <source>
        <dbReference type="SAM" id="MobiDB-lite"/>
    </source>
</evidence>
<sequence>MRLNHFKKTIIPGLLLFAFTLSGCDLDVTNPNTASEEEVLNTREGIINLATGIQAYHATSFLEASVVDPGLTTFELATITTLANYLEMESGGTDLQNDNPNVLRVWSRSYRLMNMAEQLIENTGGVELAPGTQSGIIALAHFHKAAALGVLGQNFAGGALNTDQTENAGIVDRMELFAEAVSLLDDAIDLIRDTPISAEFENRIQGDDFDLENTLLAYKARFLLFSGEYQAAYDAAGEVDLSASSWFSLDAQNRNPIYNIYSVTGLEYVAPRTGFGTPLLEDGDARLEFYMEETEETSVNDVPIGELRGFFETESSNIPAYLAGEMMLIQAEAVANLQSPADAVPYIDMVRTKTADDDPYDLGADLDAYDGDTDMDSIMEEIYRQRAAELYLTGMRFEDSRRLGRPGPNDANPERNRTFYPYPERERLNNPDNVPPNPSI</sequence>
<feature type="signal peptide" evidence="7">
    <location>
        <begin position="1"/>
        <end position="23"/>
    </location>
</feature>
<dbReference type="GO" id="GO:0009279">
    <property type="term" value="C:cell outer membrane"/>
    <property type="evidence" value="ECO:0007669"/>
    <property type="project" value="UniProtKB-SubCell"/>
</dbReference>
<keyword evidence="5" id="KW-0998">Cell outer membrane</keyword>
<gene>
    <name evidence="9" type="ORF">NATSA_12830</name>
</gene>
<evidence type="ECO:0000313" key="10">
    <source>
        <dbReference type="Proteomes" id="UP000673975"/>
    </source>
</evidence>
<evidence type="ECO:0000256" key="5">
    <source>
        <dbReference type="ARBA" id="ARBA00023237"/>
    </source>
</evidence>
<evidence type="ECO:0000256" key="7">
    <source>
        <dbReference type="SAM" id="SignalP"/>
    </source>
</evidence>
<feature type="region of interest" description="Disordered" evidence="6">
    <location>
        <begin position="399"/>
        <end position="440"/>
    </location>
</feature>
<dbReference type="EMBL" id="JAFIDN010000011">
    <property type="protein sequence ID" value="MBP3193553.1"/>
    <property type="molecule type" value="Genomic_DNA"/>
</dbReference>
<evidence type="ECO:0000256" key="2">
    <source>
        <dbReference type="ARBA" id="ARBA00006275"/>
    </source>
</evidence>
<dbReference type="Proteomes" id="UP000673975">
    <property type="component" value="Unassembled WGS sequence"/>
</dbReference>
<dbReference type="Pfam" id="PF07980">
    <property type="entry name" value="SusD_RagB"/>
    <property type="match status" value="1"/>
</dbReference>
<evidence type="ECO:0000256" key="3">
    <source>
        <dbReference type="ARBA" id="ARBA00022729"/>
    </source>
</evidence>
<dbReference type="SUPFAM" id="SSF48452">
    <property type="entry name" value="TPR-like"/>
    <property type="match status" value="1"/>
</dbReference>
<reference evidence="9" key="1">
    <citation type="submission" date="2021-02" db="EMBL/GenBank/DDBJ databases">
        <title>Natronogracilivirga saccharolytica gen. nov. sp. nov. a new anaerobic, haloalkiliphilic carbohydrate-fermenting bacterium from soda lake and proposing of Cyclonatronumiaceae fam. nov. in the phylum Balneolaeota.</title>
        <authorList>
            <person name="Zhilina T.N."/>
            <person name="Sorokin D.Y."/>
            <person name="Zavarzina D.G."/>
            <person name="Toshchakov S.V."/>
            <person name="Kublanov I.V."/>
        </authorList>
    </citation>
    <scope>NUCLEOTIDE SEQUENCE</scope>
    <source>
        <strain evidence="9">Z-1702</strain>
    </source>
</reference>
<comment type="caution">
    <text evidence="9">The sequence shown here is derived from an EMBL/GenBank/DDBJ whole genome shotgun (WGS) entry which is preliminary data.</text>
</comment>
<dbReference type="InterPro" id="IPR012944">
    <property type="entry name" value="SusD_RagB_dom"/>
</dbReference>
<evidence type="ECO:0000256" key="1">
    <source>
        <dbReference type="ARBA" id="ARBA00004442"/>
    </source>
</evidence>
<name>A0A8J7SAP3_9BACT</name>
<keyword evidence="4" id="KW-0472">Membrane</keyword>
<dbReference type="PROSITE" id="PS51257">
    <property type="entry name" value="PROKAR_LIPOPROTEIN"/>
    <property type="match status" value="1"/>
</dbReference>
<dbReference type="RefSeq" id="WP_210513009.1">
    <property type="nucleotide sequence ID" value="NZ_JAFIDN010000011.1"/>
</dbReference>
<evidence type="ECO:0000256" key="4">
    <source>
        <dbReference type="ARBA" id="ARBA00023136"/>
    </source>
</evidence>